<proteinExistence type="predicted"/>
<sequence>MRGSLVNQIVSSTSTLRSGDSTQPTRIASQQPVAAVARVSEKKGSDASRQSAHSYNTSGSFLVQTARAHSQVAQAESAQQALRDASNLLGQMRQLARRSLNVQDNKKDQVQQSLHQLKGKLTRLAQGAQYDGQPVLYHDLTPRLDGESLSEQFTIKGMRFNTLRQHDEIVRFQFEEGQPASVRAKIESHMSLEEAAEALNTAFAPRDIQVKPDRYGDVVFSAPKAAWPSIRRGVWMSGGGQILPSGNPVKAKLENQDKTQVEPQQLEFGKPESTRKALADIDRMLQKVSQSLAHLDKQQQAVVEQLDRIARSMAPTSRIINSDGSIEASWLQAPEEVSLLLIDNAVPTLLAQANATRHNVVALLEPAV</sequence>
<evidence type="ECO:0000313" key="3">
    <source>
        <dbReference type="Proteomes" id="UP000029227"/>
    </source>
</evidence>
<organism evidence="2 3">
    <name type="scientific">Photobacterium aphoticum</name>
    <dbReference type="NCBI Taxonomy" id="754436"/>
    <lineage>
        <taxon>Bacteria</taxon>
        <taxon>Pseudomonadati</taxon>
        <taxon>Pseudomonadota</taxon>
        <taxon>Gammaproteobacteria</taxon>
        <taxon>Vibrionales</taxon>
        <taxon>Vibrionaceae</taxon>
        <taxon>Photobacterium</taxon>
    </lineage>
</organism>
<dbReference type="STRING" id="754436.JCM19237_3291"/>
<name>A0A090RIJ4_9GAMM</name>
<reference evidence="2 3" key="1">
    <citation type="journal article" date="2014" name="Genome Announc.">
        <title>Draft Genome Sequences of Two Vibrionaceae Species, Vibrio ponticus C121 and Photobacterium aphoticum C119, Isolated as Coral Reef Microbiota.</title>
        <authorList>
            <person name="Al-saari N."/>
            <person name="Meirelles P.M."/>
            <person name="Mino S."/>
            <person name="Suda W."/>
            <person name="Oshima K."/>
            <person name="Hattori M."/>
            <person name="Ohkuma M."/>
            <person name="Thompson F.L."/>
            <person name="Gomez-Gil B."/>
            <person name="Sawabe T."/>
            <person name="Sawabe T."/>
        </authorList>
    </citation>
    <scope>NUCLEOTIDE SEQUENCE [LARGE SCALE GENOMIC DNA]</scope>
    <source>
        <strain evidence="2 3">JCM 19237</strain>
    </source>
</reference>
<comment type="caution">
    <text evidence="2">The sequence shown here is derived from an EMBL/GenBank/DDBJ whole genome shotgun (WGS) entry which is preliminary data.</text>
</comment>
<protein>
    <recommendedName>
        <fullName evidence="4">Flagellin</fullName>
    </recommendedName>
</protein>
<dbReference type="AlphaFoldDB" id="A0A090RIJ4"/>
<gene>
    <name evidence="2" type="ORF">JCM19237_3291</name>
</gene>
<feature type="compositionally biased region" description="Polar residues" evidence="1">
    <location>
        <begin position="1"/>
        <end position="32"/>
    </location>
</feature>
<evidence type="ECO:0008006" key="4">
    <source>
        <dbReference type="Google" id="ProtNLM"/>
    </source>
</evidence>
<accession>A0A090RIJ4</accession>
<feature type="region of interest" description="Disordered" evidence="1">
    <location>
        <begin position="1"/>
        <end position="33"/>
    </location>
</feature>
<dbReference type="SUPFAM" id="SSF64518">
    <property type="entry name" value="Phase 1 flagellin"/>
    <property type="match status" value="1"/>
</dbReference>
<dbReference type="EMBL" id="BBMN01000016">
    <property type="protein sequence ID" value="GAL07352.1"/>
    <property type="molecule type" value="Genomic_DNA"/>
</dbReference>
<dbReference type="Proteomes" id="UP000029227">
    <property type="component" value="Unassembled WGS sequence"/>
</dbReference>
<dbReference type="eggNOG" id="COG2604">
    <property type="taxonomic scope" value="Bacteria"/>
</dbReference>
<evidence type="ECO:0000313" key="2">
    <source>
        <dbReference type="EMBL" id="GAL07352.1"/>
    </source>
</evidence>
<evidence type="ECO:0000256" key="1">
    <source>
        <dbReference type="SAM" id="MobiDB-lite"/>
    </source>
</evidence>
<dbReference type="Gene3D" id="1.20.1330.10">
    <property type="entry name" value="f41 fragment of flagellin, N-terminal domain"/>
    <property type="match status" value="1"/>
</dbReference>